<dbReference type="RefSeq" id="WP_285976423.1">
    <property type="nucleotide sequence ID" value="NZ_CP127221.1"/>
</dbReference>
<proteinExistence type="predicted"/>
<dbReference type="KEGG" id="arue:QQX03_03110"/>
<dbReference type="AlphaFoldDB" id="A0A9Y2F5D9"/>
<dbReference type="EMBL" id="CP127221">
    <property type="protein sequence ID" value="WIW96113.1"/>
    <property type="molecule type" value="Genomic_DNA"/>
</dbReference>
<evidence type="ECO:0000313" key="3">
    <source>
        <dbReference type="Proteomes" id="UP001231445"/>
    </source>
</evidence>
<feature type="transmembrane region" description="Helical" evidence="1">
    <location>
        <begin position="39"/>
        <end position="60"/>
    </location>
</feature>
<keyword evidence="1" id="KW-1133">Transmembrane helix</keyword>
<dbReference type="Pfam" id="PF08592">
    <property type="entry name" value="Anthrone_oxy"/>
    <property type="match status" value="1"/>
</dbReference>
<gene>
    <name evidence="2" type="ORF">QQX03_03110</name>
</gene>
<organism evidence="2 3">
    <name type="scientific">Altererythrobacter rubellus</name>
    <dbReference type="NCBI Taxonomy" id="2173831"/>
    <lineage>
        <taxon>Bacteria</taxon>
        <taxon>Pseudomonadati</taxon>
        <taxon>Pseudomonadota</taxon>
        <taxon>Alphaproteobacteria</taxon>
        <taxon>Sphingomonadales</taxon>
        <taxon>Erythrobacteraceae</taxon>
        <taxon>Altererythrobacter</taxon>
    </lineage>
</organism>
<evidence type="ECO:0000313" key="2">
    <source>
        <dbReference type="EMBL" id="WIW96113.1"/>
    </source>
</evidence>
<feature type="transmembrane region" description="Helical" evidence="1">
    <location>
        <begin position="12"/>
        <end position="33"/>
    </location>
</feature>
<reference evidence="2 3" key="1">
    <citation type="submission" date="2023-06" db="EMBL/GenBank/DDBJ databases">
        <title>Altererythrobacter rubellus NBRC 112769 genome.</title>
        <authorList>
            <person name="Zhang K."/>
        </authorList>
    </citation>
    <scope>NUCLEOTIDE SEQUENCE [LARGE SCALE GENOMIC DNA]</scope>
    <source>
        <strain evidence="2 3">NBRC 112769</strain>
    </source>
</reference>
<sequence length="82" mass="8605">MQSINRIILKSVFLPIFFGSSLAAAALVVLMLFEPSLPGAQWALAGSGLYFLGMFVVTVVGNVPLNNRLESTDANGSGGSEM</sequence>
<accession>A0A9Y2F5D9</accession>
<name>A0A9Y2F5D9_9SPHN</name>
<keyword evidence="3" id="KW-1185">Reference proteome</keyword>
<protein>
    <submittedName>
        <fullName evidence="2">DUF1772 domain-containing protein</fullName>
    </submittedName>
</protein>
<dbReference type="InterPro" id="IPR013901">
    <property type="entry name" value="Anthrone_oxy"/>
</dbReference>
<evidence type="ECO:0000256" key="1">
    <source>
        <dbReference type="SAM" id="Phobius"/>
    </source>
</evidence>
<keyword evidence="1" id="KW-0812">Transmembrane</keyword>
<dbReference type="Proteomes" id="UP001231445">
    <property type="component" value="Chromosome"/>
</dbReference>
<keyword evidence="1" id="KW-0472">Membrane</keyword>